<accession>A0ABX2PPG9</accession>
<organism evidence="1 2">
    <name type="scientific">Ruegeria haliotis</name>
    <dbReference type="NCBI Taxonomy" id="2747601"/>
    <lineage>
        <taxon>Bacteria</taxon>
        <taxon>Pseudomonadati</taxon>
        <taxon>Pseudomonadota</taxon>
        <taxon>Alphaproteobacteria</taxon>
        <taxon>Rhodobacterales</taxon>
        <taxon>Roseobacteraceae</taxon>
        <taxon>Ruegeria</taxon>
    </lineage>
</organism>
<protein>
    <submittedName>
        <fullName evidence="1">DUF3768 domain-containing protein</fullName>
    </submittedName>
</protein>
<dbReference type="Pfam" id="PF12599">
    <property type="entry name" value="DUF3768"/>
    <property type="match status" value="1"/>
</dbReference>
<comment type="caution">
    <text evidence="1">The sequence shown here is derived from an EMBL/GenBank/DDBJ whole genome shotgun (WGS) entry which is preliminary data.</text>
</comment>
<keyword evidence="2" id="KW-1185">Reference proteome</keyword>
<proteinExistence type="predicted"/>
<name>A0ABX2PPG9_9RHOB</name>
<evidence type="ECO:0000313" key="2">
    <source>
        <dbReference type="Proteomes" id="UP000630805"/>
    </source>
</evidence>
<dbReference type="Proteomes" id="UP000630805">
    <property type="component" value="Unassembled WGS sequence"/>
</dbReference>
<gene>
    <name evidence="1" type="ORF">HW561_09600</name>
</gene>
<sequence length="107" mass="11850">MSPAQKNQVLNDHFRKTGEGGVVMISMGVHLLGRATVDMIMKQLAGDAGDKSVEPGGEHDVGSIKVNNRTIDWEINYYNKDLDDESPDPTDPQQTTRYLAILLSTEY</sequence>
<evidence type="ECO:0000313" key="1">
    <source>
        <dbReference type="EMBL" id="NVO56040.1"/>
    </source>
</evidence>
<dbReference type="InterPro" id="IPR022243">
    <property type="entry name" value="DUF3768"/>
</dbReference>
<dbReference type="EMBL" id="JABXWT010000003">
    <property type="protein sequence ID" value="NVO56040.1"/>
    <property type="molecule type" value="Genomic_DNA"/>
</dbReference>
<reference evidence="1 2" key="1">
    <citation type="submission" date="2020-06" db="EMBL/GenBank/DDBJ databases">
        <authorList>
            <person name="Cao W.R."/>
        </authorList>
    </citation>
    <scope>NUCLEOTIDE SEQUENCE [LARGE SCALE GENOMIC DNA]</scope>
    <source>
        <strain evidence="1 2">B1Z28</strain>
    </source>
</reference>